<evidence type="ECO:0008006" key="3">
    <source>
        <dbReference type="Google" id="ProtNLM"/>
    </source>
</evidence>
<comment type="caution">
    <text evidence="1">The sequence shown here is derived from an EMBL/GenBank/DDBJ whole genome shotgun (WGS) entry which is preliminary data.</text>
</comment>
<dbReference type="InterPro" id="IPR011200">
    <property type="entry name" value="UCP012608"/>
</dbReference>
<name>A0ABS4ZJA8_9MICO</name>
<gene>
    <name evidence="1" type="ORF">JOF34_001626</name>
</gene>
<evidence type="ECO:0000313" key="2">
    <source>
        <dbReference type="Proteomes" id="UP001519362"/>
    </source>
</evidence>
<sequence length="324" mass="35134">MTDTLAAAYRHWADVEARGVSPVYEDWARGIAEHPATLRLIASLPHGKRQPNLVFGAARFVGAPVGSSRDVISWLAEHWHRVDPVIVSRSTQTNEAGRCAVLLPVLSRMDGPLALIEVGASAGLCLFPDRYSYRYAADGAETTIDPAEGPSPVVLPCSIDAPSVPSRLPEVVWRAGVDLNPIDVTDADQMNWLETLVWPEHHDRRQRLRAAAALAAGDPPHVVPGDLIERLPDLIDQAPDGARVVVFHSAVLVYLTPERREEFARLVRSFPNVTWVSNEGAGVLPEVTARVREPIGGRTILAVDQKPVALVAPHGQSYQAVSAA</sequence>
<accession>A0ABS4ZJA8</accession>
<organism evidence="1 2">
    <name type="scientific">Microbacterium amylolyticum</name>
    <dbReference type="NCBI Taxonomy" id="936337"/>
    <lineage>
        <taxon>Bacteria</taxon>
        <taxon>Bacillati</taxon>
        <taxon>Actinomycetota</taxon>
        <taxon>Actinomycetes</taxon>
        <taxon>Micrococcales</taxon>
        <taxon>Microbacteriaceae</taxon>
        <taxon>Microbacterium</taxon>
    </lineage>
</organism>
<dbReference type="Pfam" id="PF10094">
    <property type="entry name" value="DUF2332"/>
    <property type="match status" value="1"/>
</dbReference>
<evidence type="ECO:0000313" key="1">
    <source>
        <dbReference type="EMBL" id="MBP2437040.1"/>
    </source>
</evidence>
<dbReference type="RefSeq" id="WP_165134915.1">
    <property type="nucleotide sequence ID" value="NZ_CP049253.1"/>
</dbReference>
<dbReference type="EMBL" id="JAGIOL010000001">
    <property type="protein sequence ID" value="MBP2437040.1"/>
    <property type="molecule type" value="Genomic_DNA"/>
</dbReference>
<dbReference type="Proteomes" id="UP001519362">
    <property type="component" value="Unassembled WGS sequence"/>
</dbReference>
<reference evidence="1 2" key="1">
    <citation type="submission" date="2021-03" db="EMBL/GenBank/DDBJ databases">
        <title>Sequencing the genomes of 1000 actinobacteria strains.</title>
        <authorList>
            <person name="Klenk H.-P."/>
        </authorList>
    </citation>
    <scope>NUCLEOTIDE SEQUENCE [LARGE SCALE GENOMIC DNA]</scope>
    <source>
        <strain evidence="1 2">DSM 24221</strain>
    </source>
</reference>
<proteinExistence type="predicted"/>
<keyword evidence="2" id="KW-1185">Reference proteome</keyword>
<protein>
    <recommendedName>
        <fullName evidence="3">DUF2332 domain-containing protein</fullName>
    </recommendedName>
</protein>